<keyword evidence="1" id="KW-0479">Metal-binding</keyword>
<dbReference type="CDD" id="cd03064">
    <property type="entry name" value="TRX_Fd_NuoE"/>
    <property type="match status" value="1"/>
</dbReference>
<dbReference type="PANTHER" id="PTHR43342:SF1">
    <property type="entry name" value="BIFURCATING [FEFE] HYDROGENASE GAMMA SUBUNIT"/>
    <property type="match status" value="1"/>
</dbReference>
<dbReference type="GO" id="GO:0051537">
    <property type="term" value="F:2 iron, 2 sulfur cluster binding"/>
    <property type="evidence" value="ECO:0007669"/>
    <property type="project" value="UniProtKB-KW"/>
</dbReference>
<feature type="non-terminal residue" evidence="2">
    <location>
        <position position="1"/>
    </location>
</feature>
<reference evidence="2" key="1">
    <citation type="journal article" date="2020" name="mSystems">
        <title>Genome- and Community-Level Interaction Insights into Carbon Utilization and Element Cycling Functions of Hydrothermarchaeota in Hydrothermal Sediment.</title>
        <authorList>
            <person name="Zhou Z."/>
            <person name="Liu Y."/>
            <person name="Xu W."/>
            <person name="Pan J."/>
            <person name="Luo Z.H."/>
            <person name="Li M."/>
        </authorList>
    </citation>
    <scope>NUCLEOTIDE SEQUENCE [LARGE SCALE GENOMIC DNA]</scope>
    <source>
        <strain evidence="2">HyVt-28</strain>
    </source>
</reference>
<name>A0A7V0LU81_UNCW3</name>
<comment type="cofactor">
    <cofactor evidence="1">
        <name>[2Fe-2S] cluster</name>
        <dbReference type="ChEBI" id="CHEBI:190135"/>
    </cofactor>
    <text evidence="1">Binds 1 [2Fe-2S] cluster.</text>
</comment>
<keyword evidence="1" id="KW-0411">Iron-sulfur</keyword>
<dbReference type="InterPro" id="IPR042128">
    <property type="entry name" value="NuoE_dom"/>
</dbReference>
<gene>
    <name evidence="2" type="ORF">ENH14_02880</name>
</gene>
<keyword evidence="1" id="KW-0001">2Fe-2S</keyword>
<dbReference type="Pfam" id="PF01257">
    <property type="entry name" value="2Fe-2S_thioredx"/>
    <property type="match status" value="1"/>
</dbReference>
<keyword evidence="1" id="KW-0408">Iron</keyword>
<dbReference type="GO" id="GO:0016491">
    <property type="term" value="F:oxidoreductase activity"/>
    <property type="evidence" value="ECO:0007669"/>
    <property type="project" value="InterPro"/>
</dbReference>
<feature type="binding site" evidence="1">
    <location>
        <position position="1"/>
    </location>
    <ligand>
        <name>[2Fe-2S] cluster</name>
        <dbReference type="ChEBI" id="CHEBI:190135"/>
    </ligand>
</feature>
<feature type="binding site" evidence="1">
    <location>
        <position position="6"/>
    </location>
    <ligand>
        <name>[2Fe-2S] cluster</name>
        <dbReference type="ChEBI" id="CHEBI:190135"/>
    </ligand>
</feature>
<dbReference type="EMBL" id="DRDR01000123">
    <property type="protein sequence ID" value="HDL60382.1"/>
    <property type="molecule type" value="Genomic_DNA"/>
</dbReference>
<accession>A0A7V0LU81</accession>
<dbReference type="GO" id="GO:0046872">
    <property type="term" value="F:metal ion binding"/>
    <property type="evidence" value="ECO:0007669"/>
    <property type="project" value="UniProtKB-KW"/>
</dbReference>
<dbReference type="InterPro" id="IPR036249">
    <property type="entry name" value="Thioredoxin-like_sf"/>
</dbReference>
<protein>
    <submittedName>
        <fullName evidence="2">NAD(P)H-dependent oxidoreductase subunit E</fullName>
    </submittedName>
</protein>
<dbReference type="PANTHER" id="PTHR43342">
    <property type="entry name" value="NADH-QUINONE OXIDOREDUCTASE, E SUBUNIT"/>
    <property type="match status" value="1"/>
</dbReference>
<dbReference type="Proteomes" id="UP000886381">
    <property type="component" value="Unassembled WGS sequence"/>
</dbReference>
<organism evidence="2">
    <name type="scientific">candidate division WOR-3 bacterium</name>
    <dbReference type="NCBI Taxonomy" id="2052148"/>
    <lineage>
        <taxon>Bacteria</taxon>
        <taxon>Bacteria division WOR-3</taxon>
    </lineage>
</organism>
<dbReference type="SUPFAM" id="SSF52833">
    <property type="entry name" value="Thioredoxin-like"/>
    <property type="match status" value="1"/>
</dbReference>
<proteinExistence type="predicted"/>
<dbReference type="PIRSF" id="PIRSF000216">
    <property type="entry name" value="NADH_DH_24kDa"/>
    <property type="match status" value="1"/>
</dbReference>
<evidence type="ECO:0000256" key="1">
    <source>
        <dbReference type="PIRSR" id="PIRSR000216-1"/>
    </source>
</evidence>
<dbReference type="AlphaFoldDB" id="A0A7V0LU81"/>
<sequence>CMGTACHVKGAANVAEALSKELGIKIGETTEDKMFTLSTARCFGACGLAPVMMINDEVYGKLTPERAVEIVKKYREEHGGA</sequence>
<feature type="binding site" evidence="1">
    <location>
        <position position="42"/>
    </location>
    <ligand>
        <name>[2Fe-2S] cluster</name>
        <dbReference type="ChEBI" id="CHEBI:190135"/>
    </ligand>
</feature>
<dbReference type="Gene3D" id="3.40.30.10">
    <property type="entry name" value="Glutaredoxin"/>
    <property type="match status" value="1"/>
</dbReference>
<dbReference type="InterPro" id="IPR002023">
    <property type="entry name" value="NuoE-like"/>
</dbReference>
<comment type="caution">
    <text evidence="2">The sequence shown here is derived from an EMBL/GenBank/DDBJ whole genome shotgun (WGS) entry which is preliminary data.</text>
</comment>
<evidence type="ECO:0000313" key="2">
    <source>
        <dbReference type="EMBL" id="HDL60382.1"/>
    </source>
</evidence>
<feature type="binding site" evidence="1">
    <location>
        <position position="46"/>
    </location>
    <ligand>
        <name>[2Fe-2S] cluster</name>
        <dbReference type="ChEBI" id="CHEBI:190135"/>
    </ligand>
</feature>
<dbReference type="InterPro" id="IPR028431">
    <property type="entry name" value="NADP_DH_HndA-like"/>
</dbReference>